<feature type="domain" description="Knr4/Smi1-like" evidence="1">
    <location>
        <begin position="33"/>
        <end position="153"/>
    </location>
</feature>
<evidence type="ECO:0000259" key="1">
    <source>
        <dbReference type="SMART" id="SM00860"/>
    </source>
</evidence>
<gene>
    <name evidence="2" type="ORF">MUN86_24395</name>
</gene>
<dbReference type="EMBL" id="CP095063">
    <property type="protein sequence ID" value="UOQ68852.1"/>
    <property type="molecule type" value="Genomic_DNA"/>
</dbReference>
<dbReference type="Proteomes" id="UP000830401">
    <property type="component" value="Plasmid unnamed2"/>
</dbReference>
<accession>A0ABY4GDB3</accession>
<evidence type="ECO:0000313" key="3">
    <source>
        <dbReference type="Proteomes" id="UP000830401"/>
    </source>
</evidence>
<dbReference type="RefSeq" id="WP_245126459.1">
    <property type="nucleotide sequence ID" value="NZ_CP095063.1"/>
</dbReference>
<dbReference type="Pfam" id="PF09346">
    <property type="entry name" value="SMI1_KNR4"/>
    <property type="match status" value="1"/>
</dbReference>
<reference evidence="2" key="1">
    <citation type="submission" date="2022-04" db="EMBL/GenBank/DDBJ databases">
        <title>Hymenobacter sp. isolated from the air.</title>
        <authorList>
            <person name="Won M."/>
            <person name="Lee C.-M."/>
            <person name="Woen H.-Y."/>
            <person name="Kwon S.-W."/>
        </authorList>
    </citation>
    <scope>NUCLEOTIDE SEQUENCE</scope>
    <source>
        <strain evidence="2">5420S-77</strain>
        <plasmid evidence="2">unnamed2</plasmid>
    </source>
</reference>
<dbReference type="Gene3D" id="3.40.1580.10">
    <property type="entry name" value="SMI1/KNR4-like"/>
    <property type="match status" value="1"/>
</dbReference>
<dbReference type="InterPro" id="IPR037883">
    <property type="entry name" value="Knr4/Smi1-like_sf"/>
</dbReference>
<dbReference type="SMART" id="SM00860">
    <property type="entry name" value="SMI1_KNR4"/>
    <property type="match status" value="1"/>
</dbReference>
<dbReference type="InterPro" id="IPR018958">
    <property type="entry name" value="Knr4/Smi1-like_dom"/>
</dbReference>
<sequence length="175" mass="20547">MAKFDFLKSYVITDEDIDENYEEVQRMKHSFLPVEPIRISQAEEKLGFPLPKELKEFYTEIGYGYMYQAQESQHNTFMYPLDVADAYLRTGEYSNNFLSSIGLYDEPYKLLYYDAMEGCFAWMDLRESKATSTIYYIGENEKIADSLEDFLRAYDVNPNLLKEFSAASRKNRPQA</sequence>
<geneLocation type="plasmid" evidence="2 3">
    <name>unnamed2</name>
</geneLocation>
<keyword evidence="3" id="KW-1185">Reference proteome</keyword>
<evidence type="ECO:0000313" key="2">
    <source>
        <dbReference type="EMBL" id="UOQ68852.1"/>
    </source>
</evidence>
<name>A0ABY4GDB3_9BACT</name>
<protein>
    <submittedName>
        <fullName evidence="2">SMI1/KNR4 family protein</fullName>
    </submittedName>
</protein>
<proteinExistence type="predicted"/>
<organism evidence="2 3">
    <name type="scientific">Hymenobacter volaticus</name>
    <dbReference type="NCBI Taxonomy" id="2932254"/>
    <lineage>
        <taxon>Bacteria</taxon>
        <taxon>Pseudomonadati</taxon>
        <taxon>Bacteroidota</taxon>
        <taxon>Cytophagia</taxon>
        <taxon>Cytophagales</taxon>
        <taxon>Hymenobacteraceae</taxon>
        <taxon>Hymenobacter</taxon>
    </lineage>
</organism>
<dbReference type="SUPFAM" id="SSF160631">
    <property type="entry name" value="SMI1/KNR4-like"/>
    <property type="match status" value="1"/>
</dbReference>
<keyword evidence="2" id="KW-0614">Plasmid</keyword>